<feature type="chain" id="PRO_5036312509" description="Venom dipeptidyl peptidase 4" evidence="4">
    <location>
        <begin position="21"/>
        <end position="777"/>
    </location>
</feature>
<accession>A0A1Y1KCG5</accession>
<dbReference type="GO" id="GO:0008239">
    <property type="term" value="F:dipeptidyl-peptidase activity"/>
    <property type="evidence" value="ECO:0007669"/>
    <property type="project" value="TreeGrafter"/>
</dbReference>
<dbReference type="InParanoid" id="A0A1Y1KCG5"/>
<name>A0A1Y1KCG5_PHOPY</name>
<dbReference type="GO" id="GO:0008236">
    <property type="term" value="F:serine-type peptidase activity"/>
    <property type="evidence" value="ECO:0007669"/>
    <property type="project" value="InterPro"/>
</dbReference>
<reference evidence="7" key="1">
    <citation type="journal article" date="2016" name="Sci. Rep.">
        <title>Molecular characterization of firefly nuptial gifts: a multi-omics approach sheds light on postcopulatory sexual selection.</title>
        <authorList>
            <person name="Al-Wathiqui N."/>
            <person name="Fallon T.R."/>
            <person name="South A."/>
            <person name="Weng J.K."/>
            <person name="Lewis S.M."/>
        </authorList>
    </citation>
    <scope>NUCLEOTIDE SEQUENCE</scope>
</reference>
<dbReference type="Gene3D" id="2.140.10.30">
    <property type="entry name" value="Dipeptidylpeptidase IV, N-terminal domain"/>
    <property type="match status" value="1"/>
</dbReference>
<dbReference type="InterPro" id="IPR029058">
    <property type="entry name" value="AB_hydrolase_fold"/>
</dbReference>
<dbReference type="FunCoup" id="A0A1Y1KCG5">
    <property type="interactions" value="97"/>
</dbReference>
<evidence type="ECO:0000259" key="6">
    <source>
        <dbReference type="Pfam" id="PF00930"/>
    </source>
</evidence>
<dbReference type="FunFam" id="3.40.50.1820:FF:000003">
    <property type="entry name" value="Dipeptidyl peptidase 4"/>
    <property type="match status" value="1"/>
</dbReference>
<reference evidence="8" key="3">
    <citation type="submission" date="2019-08" db="EMBL/GenBank/DDBJ databases">
        <authorList>
            <consortium name="Photinus pyralis genome working group"/>
            <person name="Fallon T.R."/>
            <person name="Sander Lower S.E."/>
            <person name="Weng J.-K."/>
        </authorList>
    </citation>
    <scope>NUCLEOTIDE SEQUENCE</scope>
    <source>
        <strain evidence="8">1611_PpyrPB1</strain>
        <tissue evidence="8">Whole body</tissue>
    </source>
</reference>
<evidence type="ECO:0000313" key="9">
    <source>
        <dbReference type="Proteomes" id="UP000327044"/>
    </source>
</evidence>
<evidence type="ECO:0000256" key="3">
    <source>
        <dbReference type="ARBA" id="ARBA00072929"/>
    </source>
</evidence>
<dbReference type="Gene3D" id="3.40.50.1820">
    <property type="entry name" value="alpha/beta hydrolase"/>
    <property type="match status" value="1"/>
</dbReference>
<dbReference type="SUPFAM" id="SSF82171">
    <property type="entry name" value="DPP6 N-terminal domain-like"/>
    <property type="match status" value="1"/>
</dbReference>
<evidence type="ECO:0000313" key="8">
    <source>
        <dbReference type="EMBL" id="KAB0797176.1"/>
    </source>
</evidence>
<evidence type="ECO:0000256" key="2">
    <source>
        <dbReference type="ARBA" id="ARBA00023180"/>
    </source>
</evidence>
<dbReference type="EMBL" id="GEZM01088452">
    <property type="protein sequence ID" value="JAV58188.1"/>
    <property type="molecule type" value="Transcribed_RNA"/>
</dbReference>
<proteinExistence type="inferred from homology"/>
<sequence length="777" mass="88948">MVSKIVVLLLLFSVVDKGTSLEEIKNQTLEAYGLDDYLEGLFKDKGWNGTWVSDTDFIVKDWDSNIHNVDVKSNEAKILINGELIKEYRGSSISLTSNLKYALIKYNAKAIYRHSRTAQYAVYDIENKEFHVLHNKKHLQTAQWAPQGIGLVYIFENNIYYVATISDIPKPRQITKDGATGIIFNGVPDWVYEEEVLGSGSALWFSPNGKYLAFGSFDDQRVLDYHYMVYGTPGDIKDLYPTVVSLKYPKVGTNNPTVKVKYVNLEDPSSKVSELREIIPTHVVSSDYILQDVAWANDTNVVAVSLNRLQNVAAVFGCNILNQFCYEMYTSRQDGGWLEVKMPTIINNGANYLILSAEPEGNDFYQHMSIVYGRDVSQKQRLTFGRRVVNSIYGFDEERSLIYYWGTANDKPYHRHVYVYNLTGNTENCLSCDMETPEGLCEVASASFSKKFSYVAQICSGPGPKVVQVQNLESRKYFVWENNTIVRERLAKKLRPIRKTLKVPLIGGLYATVRLLLPPTLNKKENKKYPLIVNVYAGPNSNRVVNTYSQGIENYFVTNHSYIYAYIDGRGSGNNGNTLLFQIYRRLGTVEIEDQIEVTRYLQNKYKYIDADKTAIWGWSYGGFAALLALLRDTRNVFKLAIAVAPVTSFLYYDTIYTERYMGLPTEDDNAVGYQNADIMTQVEGLRNKLFHIFHGNADDNVHYQQSMMLAKVLERADIRFFQQSYPDEAHSLIHVHRHLFHTMSKFFDYGFKNQHLKTWKLRKVKVADINSTVNKV</sequence>
<evidence type="ECO:0000313" key="7">
    <source>
        <dbReference type="EMBL" id="JAV58188.1"/>
    </source>
</evidence>
<dbReference type="InterPro" id="IPR002469">
    <property type="entry name" value="Peptidase_S9B_N"/>
</dbReference>
<evidence type="ECO:0000259" key="5">
    <source>
        <dbReference type="Pfam" id="PF00326"/>
    </source>
</evidence>
<dbReference type="AlphaFoldDB" id="A0A1Y1KCG5"/>
<dbReference type="InterPro" id="IPR001375">
    <property type="entry name" value="Peptidase_S9_cat"/>
</dbReference>
<protein>
    <recommendedName>
        <fullName evidence="3">Venom dipeptidyl peptidase 4</fullName>
    </recommendedName>
</protein>
<dbReference type="PANTHER" id="PTHR11731">
    <property type="entry name" value="PROTEASE FAMILY S9B,C DIPEPTIDYL-PEPTIDASE IV-RELATED"/>
    <property type="match status" value="1"/>
</dbReference>
<dbReference type="InterPro" id="IPR050278">
    <property type="entry name" value="Serine_Prot_S9B/DPPIV"/>
</dbReference>
<gene>
    <name evidence="8" type="ORF">PPYR_08170</name>
</gene>
<dbReference type="SUPFAM" id="SSF53474">
    <property type="entry name" value="alpha/beta-Hydrolases"/>
    <property type="match status" value="1"/>
</dbReference>
<organism evidence="7">
    <name type="scientific">Photinus pyralis</name>
    <name type="common">Common eastern firefly</name>
    <name type="synonym">Lampyris pyralis</name>
    <dbReference type="NCBI Taxonomy" id="7054"/>
    <lineage>
        <taxon>Eukaryota</taxon>
        <taxon>Metazoa</taxon>
        <taxon>Ecdysozoa</taxon>
        <taxon>Arthropoda</taxon>
        <taxon>Hexapoda</taxon>
        <taxon>Insecta</taxon>
        <taxon>Pterygota</taxon>
        <taxon>Neoptera</taxon>
        <taxon>Endopterygota</taxon>
        <taxon>Coleoptera</taxon>
        <taxon>Polyphaga</taxon>
        <taxon>Elateriformia</taxon>
        <taxon>Elateroidea</taxon>
        <taxon>Lampyridae</taxon>
        <taxon>Lampyrinae</taxon>
        <taxon>Photinus</taxon>
    </lineage>
</organism>
<dbReference type="GO" id="GO:0005886">
    <property type="term" value="C:plasma membrane"/>
    <property type="evidence" value="ECO:0007669"/>
    <property type="project" value="TreeGrafter"/>
</dbReference>
<keyword evidence="4" id="KW-0732">Signal</keyword>
<keyword evidence="2" id="KW-0325">Glycoprotein</keyword>
<dbReference type="EMBL" id="VVIM01000006">
    <property type="protein sequence ID" value="KAB0797176.1"/>
    <property type="molecule type" value="Genomic_DNA"/>
</dbReference>
<keyword evidence="9" id="KW-1185">Reference proteome</keyword>
<dbReference type="Pfam" id="PF00326">
    <property type="entry name" value="Peptidase_S9"/>
    <property type="match status" value="1"/>
</dbReference>
<dbReference type="Pfam" id="PF00930">
    <property type="entry name" value="DPPIV_N"/>
    <property type="match status" value="1"/>
</dbReference>
<dbReference type="GO" id="GO:0006508">
    <property type="term" value="P:proteolysis"/>
    <property type="evidence" value="ECO:0007669"/>
    <property type="project" value="InterPro"/>
</dbReference>
<dbReference type="Proteomes" id="UP000327044">
    <property type="component" value="Unassembled WGS sequence"/>
</dbReference>
<dbReference type="OrthoDB" id="16520at2759"/>
<feature type="signal peptide" evidence="4">
    <location>
        <begin position="1"/>
        <end position="20"/>
    </location>
</feature>
<feature type="domain" description="Dipeptidylpeptidase IV N-terminal" evidence="6">
    <location>
        <begin position="97"/>
        <end position="463"/>
    </location>
</feature>
<evidence type="ECO:0000256" key="1">
    <source>
        <dbReference type="ARBA" id="ARBA00010036"/>
    </source>
</evidence>
<comment type="similarity">
    <text evidence="1">Belongs to the peptidase S9B family. DPPIV subfamily.</text>
</comment>
<evidence type="ECO:0000256" key="4">
    <source>
        <dbReference type="SAM" id="SignalP"/>
    </source>
</evidence>
<reference evidence="8 9" key="2">
    <citation type="journal article" date="2018" name="Elife">
        <title>Firefly genomes illuminate parallel origins of bioluminescence in beetles.</title>
        <authorList>
            <person name="Fallon T.R."/>
            <person name="Lower S.E."/>
            <person name="Chang C.H."/>
            <person name="Bessho-Uehara M."/>
            <person name="Martin G.J."/>
            <person name="Bewick A.J."/>
            <person name="Behringer M."/>
            <person name="Debat H.J."/>
            <person name="Wong I."/>
            <person name="Day J.C."/>
            <person name="Suvorov A."/>
            <person name="Silva C.J."/>
            <person name="Stanger-Hall K.F."/>
            <person name="Hall D.W."/>
            <person name="Schmitz R.J."/>
            <person name="Nelson D.R."/>
            <person name="Lewis S.M."/>
            <person name="Shigenobu S."/>
            <person name="Bybee S.M."/>
            <person name="Larracuente A.M."/>
            <person name="Oba Y."/>
            <person name="Weng J.K."/>
        </authorList>
    </citation>
    <scope>NUCLEOTIDE SEQUENCE [LARGE SCALE GENOMIC DNA]</scope>
    <source>
        <strain evidence="8">1611_PpyrPB1</strain>
        <tissue evidence="8">Whole body</tissue>
    </source>
</reference>
<feature type="domain" description="Peptidase S9 prolyl oligopeptidase catalytic" evidence="5">
    <location>
        <begin position="553"/>
        <end position="753"/>
    </location>
</feature>
<dbReference type="PANTHER" id="PTHR11731:SF154">
    <property type="entry name" value="VENOM DIPEPTIDYL PEPTIDASE 4-LIKE PROTEIN"/>
    <property type="match status" value="1"/>
</dbReference>